<dbReference type="Gene3D" id="1.20.58.2220">
    <property type="entry name" value="Formin, FH2 domain"/>
    <property type="match status" value="1"/>
</dbReference>
<dbReference type="PROSITE" id="PS51444">
    <property type="entry name" value="FH2"/>
    <property type="match status" value="1"/>
</dbReference>
<dbReference type="SMART" id="SM00498">
    <property type="entry name" value="FH2"/>
    <property type="match status" value="1"/>
</dbReference>
<keyword evidence="8" id="KW-1185">Reference proteome</keyword>
<dbReference type="AlphaFoldDB" id="A0AAV0LSQ9"/>
<comment type="similarity">
    <text evidence="1">Belongs to the formin-like family. Class-I subfamily.</text>
</comment>
<dbReference type="GO" id="GO:0051015">
    <property type="term" value="F:actin filament binding"/>
    <property type="evidence" value="ECO:0007669"/>
    <property type="project" value="InterPro"/>
</dbReference>
<feature type="region of interest" description="Disordered" evidence="3">
    <location>
        <begin position="283"/>
        <end position="303"/>
    </location>
</feature>
<comment type="caution">
    <text evidence="7">The sequence shown here is derived from an EMBL/GenBank/DDBJ whole genome shotgun (WGS) entry which is preliminary data.</text>
</comment>
<feature type="chain" id="PRO_5043449026" description="Formin-like protein" evidence="5">
    <location>
        <begin position="30"/>
        <end position="930"/>
    </location>
</feature>
<reference evidence="7" key="1">
    <citation type="submission" date="2022-08" db="EMBL/GenBank/DDBJ databases">
        <authorList>
            <person name="Gutierrez-Valencia J."/>
        </authorList>
    </citation>
    <scope>NUCLEOTIDE SEQUENCE</scope>
</reference>
<accession>A0AAV0LSQ9</accession>
<dbReference type="InterPro" id="IPR027643">
    <property type="entry name" value="Formin-like_plant"/>
</dbReference>
<gene>
    <name evidence="7" type="ORF">LITE_LOCUS25133</name>
</gene>
<keyword evidence="4" id="KW-0812">Transmembrane</keyword>
<feature type="region of interest" description="Disordered" evidence="3">
    <location>
        <begin position="164"/>
        <end position="208"/>
    </location>
</feature>
<proteinExistence type="inferred from homology"/>
<feature type="compositionally biased region" description="Low complexity" evidence="3">
    <location>
        <begin position="170"/>
        <end position="184"/>
    </location>
</feature>
<protein>
    <recommendedName>
        <fullName evidence="2">Formin-like protein</fullName>
    </recommendedName>
</protein>
<dbReference type="EMBL" id="CAMGYJ010000006">
    <property type="protein sequence ID" value="CAI0436541.1"/>
    <property type="molecule type" value="Genomic_DNA"/>
</dbReference>
<dbReference type="Proteomes" id="UP001154282">
    <property type="component" value="Unassembled WGS sequence"/>
</dbReference>
<keyword evidence="4" id="KW-0472">Membrane</keyword>
<dbReference type="Pfam" id="PF02181">
    <property type="entry name" value="FH2"/>
    <property type="match status" value="1"/>
</dbReference>
<evidence type="ECO:0000256" key="1">
    <source>
        <dbReference type="ARBA" id="ARBA00025793"/>
    </source>
</evidence>
<dbReference type="PANTHER" id="PTHR23213:SF269">
    <property type="entry name" value="FORMIN-LIKE PROTEIN 5"/>
    <property type="match status" value="1"/>
</dbReference>
<name>A0AAV0LSQ9_9ROSI</name>
<feature type="compositionally biased region" description="Low complexity" evidence="3">
    <location>
        <begin position="880"/>
        <end position="892"/>
    </location>
</feature>
<dbReference type="InterPro" id="IPR042201">
    <property type="entry name" value="FH2_Formin_sf"/>
</dbReference>
<evidence type="ECO:0000313" key="7">
    <source>
        <dbReference type="EMBL" id="CAI0436541.1"/>
    </source>
</evidence>
<feature type="compositionally biased region" description="Polar residues" evidence="3">
    <location>
        <begin position="322"/>
        <end position="333"/>
    </location>
</feature>
<feature type="domain" description="FH2" evidence="6">
    <location>
        <begin position="449"/>
        <end position="882"/>
    </location>
</feature>
<organism evidence="7 8">
    <name type="scientific">Linum tenue</name>
    <dbReference type="NCBI Taxonomy" id="586396"/>
    <lineage>
        <taxon>Eukaryota</taxon>
        <taxon>Viridiplantae</taxon>
        <taxon>Streptophyta</taxon>
        <taxon>Embryophyta</taxon>
        <taxon>Tracheophyta</taxon>
        <taxon>Spermatophyta</taxon>
        <taxon>Magnoliopsida</taxon>
        <taxon>eudicotyledons</taxon>
        <taxon>Gunneridae</taxon>
        <taxon>Pentapetalae</taxon>
        <taxon>rosids</taxon>
        <taxon>fabids</taxon>
        <taxon>Malpighiales</taxon>
        <taxon>Linaceae</taxon>
        <taxon>Linum</taxon>
    </lineage>
</organism>
<evidence type="ECO:0000313" key="8">
    <source>
        <dbReference type="Proteomes" id="UP001154282"/>
    </source>
</evidence>
<evidence type="ECO:0000256" key="2">
    <source>
        <dbReference type="RuleBase" id="RU361260"/>
    </source>
</evidence>
<feature type="signal peptide" evidence="5">
    <location>
        <begin position="1"/>
        <end position="29"/>
    </location>
</feature>
<keyword evidence="5" id="KW-0732">Signal</keyword>
<keyword evidence="4" id="KW-1133">Transmembrane helix</keyword>
<evidence type="ECO:0000256" key="4">
    <source>
        <dbReference type="SAM" id="Phobius"/>
    </source>
</evidence>
<dbReference type="GO" id="GO:0045010">
    <property type="term" value="P:actin nucleation"/>
    <property type="evidence" value="ECO:0007669"/>
    <property type="project" value="InterPro"/>
</dbReference>
<evidence type="ECO:0000256" key="5">
    <source>
        <dbReference type="SAM" id="SignalP"/>
    </source>
</evidence>
<feature type="compositionally biased region" description="Pro residues" evidence="3">
    <location>
        <begin position="349"/>
        <end position="439"/>
    </location>
</feature>
<dbReference type="SUPFAM" id="SSF101447">
    <property type="entry name" value="Formin homology 2 domain (FH2 domain)"/>
    <property type="match status" value="1"/>
</dbReference>
<feature type="transmembrane region" description="Helical" evidence="4">
    <location>
        <begin position="214"/>
        <end position="237"/>
    </location>
</feature>
<dbReference type="InterPro" id="IPR015425">
    <property type="entry name" value="FH2_Formin"/>
</dbReference>
<feature type="compositionally biased region" description="Acidic residues" evidence="3">
    <location>
        <begin position="197"/>
        <end position="208"/>
    </location>
</feature>
<feature type="region of interest" description="Disordered" evidence="3">
    <location>
        <begin position="871"/>
        <end position="930"/>
    </location>
</feature>
<sequence>MLIHQLIVLVNSRFSLLLVFLLCVSAVRSLEQRDVAERLIVGKLFNPVTEKVDEPLAKLLWDTCKLDLIHLKEGDEDLNLCFLEKTSAGPGELDSNCWSLSKHNMQQLFRSPRPQLRKALLDCIRKNDLLYVISREEERRFSMPYIKHLTSLFFKSSIPTRNLPENAAERPTSARAPGPSRSSSVKPTSRKLHAASDESEDEGDEAEETTDQKVIIAVIITAVSTSIFAALLFICILKVFGTGPDPGLNDEKPLLSLKLSDSVLGSSYKSFSVGGSFTEDKLGSQSLNSNSSHHRTNSSVDGNILSDDVIIGSVDGVGGVSNSSESTGASVTGSGLLPLPPGRTAGLPPLKPPPGKAIPLPPEPPPPPKAPAKAAPPPPAPPPPPPSKTSPVSAGPPPPGPPPPPPPARQGKSGPPPPAPPPKKGGAPGPPRAPMPAGPKVPRAPGMRGPEGDDSKAKLKPFFWDKVSATPDQAMVWHQIKSGSFQFNEEMIENLFGYTAPEKNKVEKKKNSSQEPASQFIQILDPKKAQNLSILLRALNVTTEEVSDALLEGNELPAELIQTLLKMAPTSDEELKLRLFSGELSQLGPAERFLKALVDIPFAYHRMEALLFMGTLEEEIASAMESFKTLEVASKELRNSRLFLKLLEAVLKTGNRMNDGTFRGGAQAFKLDTLLKLSDVKGADGKTTLLHFVVQEIVRSEGVRAARARRESMSFSNMSVKTEDLLEEISPDTEDHYRTLGLQVVSRLSSELENVKKAAAIDADGLTGSVSKLGHAQLKTRDFLNKEMKDLEEDSGFHEVLKSFVQSSEGEVMSLLEEEKRITALVKSTGDYFHGNSGRDEGLRLFTIVRDFLLMLDKVCKEVEAAQKKSAQKALKKETSTASSTSSTTTQSQPPPPTDPRTKLMPAIAERRPQNSSSSSSTESSDDDSE</sequence>
<evidence type="ECO:0000256" key="3">
    <source>
        <dbReference type="SAM" id="MobiDB-lite"/>
    </source>
</evidence>
<evidence type="ECO:0000259" key="6">
    <source>
        <dbReference type="PROSITE" id="PS51444"/>
    </source>
</evidence>
<feature type="region of interest" description="Disordered" evidence="3">
    <location>
        <begin position="321"/>
        <end position="457"/>
    </location>
</feature>
<dbReference type="PANTHER" id="PTHR23213">
    <property type="entry name" value="FORMIN-RELATED"/>
    <property type="match status" value="1"/>
</dbReference>